<reference evidence="1 2" key="1">
    <citation type="submission" date="2016-11" db="EMBL/GenBank/DDBJ databases">
        <authorList>
            <person name="Jaros S."/>
            <person name="Januszkiewicz K."/>
            <person name="Wedrychowicz H."/>
        </authorList>
    </citation>
    <scope>NUCLEOTIDE SEQUENCE [LARGE SCALE GENOMIC DNA]</scope>
    <source>
        <strain evidence="1 2">DSM 19436</strain>
    </source>
</reference>
<organism evidence="1 2">
    <name type="scientific">Kaistia soli DSM 19436</name>
    <dbReference type="NCBI Taxonomy" id="1122133"/>
    <lineage>
        <taxon>Bacteria</taxon>
        <taxon>Pseudomonadati</taxon>
        <taxon>Pseudomonadota</taxon>
        <taxon>Alphaproteobacteria</taxon>
        <taxon>Hyphomicrobiales</taxon>
        <taxon>Kaistiaceae</taxon>
        <taxon>Kaistia</taxon>
    </lineage>
</organism>
<accession>A0A1M4YLT2</accession>
<dbReference type="NCBIfam" id="TIGR04255">
    <property type="entry name" value="sporadTIGR04255"/>
    <property type="match status" value="1"/>
</dbReference>
<proteinExistence type="predicted"/>
<dbReference type="AlphaFoldDB" id="A0A1M4YLT2"/>
<dbReference type="OrthoDB" id="8450098at2"/>
<protein>
    <submittedName>
        <fullName evidence="1">TIGR04255 family protein</fullName>
    </submittedName>
</protein>
<evidence type="ECO:0000313" key="2">
    <source>
        <dbReference type="Proteomes" id="UP000184485"/>
    </source>
</evidence>
<dbReference type="Proteomes" id="UP000184485">
    <property type="component" value="Unassembled WGS sequence"/>
</dbReference>
<sequence>MPFEPIYGHHSVQEVVFTLIFQRPFDQKSLQDLQAAHSEWKAELPKIEIPQIFHFSIGPFDSAEQAAQSGIAFQSFKRDGSIDWRLLANMQTLVVNCATYTRWADVWGRARNLLASSAKHLARSGNVVASISLQYIDTFKWNGSAKSYSIDNLIRRDSRYFPEALWDANNSPLWHLHQGSFRSKELAIGGKLLDRMHIDATEEDGTSIVRFDSLLRLDAFQPAAYMRLFGPVDGKIDNLMNELHAINKSSILGYLVDSMAEQIGMRRSVV</sequence>
<name>A0A1M4YLT2_9HYPH</name>
<keyword evidence="2" id="KW-1185">Reference proteome</keyword>
<evidence type="ECO:0000313" key="1">
    <source>
        <dbReference type="EMBL" id="SHF06482.1"/>
    </source>
</evidence>
<gene>
    <name evidence="1" type="ORF">SAMN02745157_1553</name>
</gene>
<dbReference type="EMBL" id="FQUP01000001">
    <property type="protein sequence ID" value="SHF06482.1"/>
    <property type="molecule type" value="Genomic_DNA"/>
</dbReference>
<dbReference type="InterPro" id="IPR026349">
    <property type="entry name" value="CHP04255"/>
</dbReference>
<dbReference type="RefSeq" id="WP_073052112.1">
    <property type="nucleotide sequence ID" value="NZ_FQUP01000001.1"/>
</dbReference>